<name>A0A2M7FXL7_9BACT</name>
<evidence type="ECO:0000259" key="9">
    <source>
        <dbReference type="Pfam" id="PF02224"/>
    </source>
</evidence>
<keyword evidence="2 8" id="KW-0808">Transferase</keyword>
<dbReference type="CDD" id="cd02020">
    <property type="entry name" value="CMPK"/>
    <property type="match status" value="1"/>
</dbReference>
<dbReference type="InterPro" id="IPR011994">
    <property type="entry name" value="Cytidylate_kinase_dom"/>
</dbReference>
<dbReference type="GO" id="GO:0036431">
    <property type="term" value="F:dCMP kinase activity"/>
    <property type="evidence" value="ECO:0007669"/>
    <property type="project" value="InterPro"/>
</dbReference>
<feature type="binding site" evidence="8">
    <location>
        <begin position="75"/>
        <end position="83"/>
    </location>
    <ligand>
        <name>ATP</name>
        <dbReference type="ChEBI" id="CHEBI:30616"/>
    </ligand>
</feature>
<dbReference type="InterPro" id="IPR027417">
    <property type="entry name" value="P-loop_NTPase"/>
</dbReference>
<feature type="domain" description="Cytidylate kinase" evidence="9">
    <location>
        <begin position="71"/>
        <end position="283"/>
    </location>
</feature>
<dbReference type="Gene3D" id="3.40.50.300">
    <property type="entry name" value="P-loop containing nucleotide triphosphate hydrolases"/>
    <property type="match status" value="1"/>
</dbReference>
<evidence type="ECO:0000313" key="10">
    <source>
        <dbReference type="EMBL" id="PIW14035.1"/>
    </source>
</evidence>
<keyword evidence="8" id="KW-0963">Cytoplasm</keyword>
<dbReference type="HAMAP" id="MF_00238">
    <property type="entry name" value="Cytidyl_kinase_type1"/>
    <property type="match status" value="1"/>
</dbReference>
<comment type="catalytic activity">
    <reaction evidence="6 8">
        <text>dCMP + ATP = dCDP + ADP</text>
        <dbReference type="Rhea" id="RHEA:25094"/>
        <dbReference type="ChEBI" id="CHEBI:30616"/>
        <dbReference type="ChEBI" id="CHEBI:57566"/>
        <dbReference type="ChEBI" id="CHEBI:58593"/>
        <dbReference type="ChEBI" id="CHEBI:456216"/>
        <dbReference type="EC" id="2.7.4.25"/>
    </reaction>
</comment>
<gene>
    <name evidence="8" type="primary">cmk</name>
    <name evidence="10" type="ORF">COW36_23665</name>
</gene>
<keyword evidence="3 8" id="KW-0547">Nucleotide-binding</keyword>
<comment type="similarity">
    <text evidence="1 8">Belongs to the cytidylate kinase family. Type 1 subfamily.</text>
</comment>
<dbReference type="GO" id="GO:0005524">
    <property type="term" value="F:ATP binding"/>
    <property type="evidence" value="ECO:0007669"/>
    <property type="project" value="UniProtKB-UniRule"/>
</dbReference>
<accession>A0A2M7FXL7</accession>
<proteinExistence type="inferred from homology"/>
<dbReference type="PANTHER" id="PTHR21299:SF2">
    <property type="entry name" value="CYTIDYLATE KINASE"/>
    <property type="match status" value="1"/>
</dbReference>
<dbReference type="PANTHER" id="PTHR21299">
    <property type="entry name" value="CYTIDYLATE KINASE/PANTOATE-BETA-ALANINE LIGASE"/>
    <property type="match status" value="1"/>
</dbReference>
<protein>
    <recommendedName>
        <fullName evidence="8">Cytidylate kinase</fullName>
        <shortName evidence="8">CK</shortName>
        <ecNumber evidence="8">2.7.4.25</ecNumber>
    </recommendedName>
    <alternativeName>
        <fullName evidence="8">Cytidine monophosphate kinase</fullName>
        <shortName evidence="8">CMP kinase</shortName>
    </alternativeName>
</protein>
<dbReference type="EMBL" id="PFFQ01000065">
    <property type="protein sequence ID" value="PIW14035.1"/>
    <property type="molecule type" value="Genomic_DNA"/>
</dbReference>
<evidence type="ECO:0000256" key="3">
    <source>
        <dbReference type="ARBA" id="ARBA00022741"/>
    </source>
</evidence>
<dbReference type="Proteomes" id="UP000231019">
    <property type="component" value="Unassembled WGS sequence"/>
</dbReference>
<evidence type="ECO:0000256" key="8">
    <source>
        <dbReference type="HAMAP-Rule" id="MF_00238"/>
    </source>
</evidence>
<evidence type="ECO:0000256" key="5">
    <source>
        <dbReference type="ARBA" id="ARBA00022840"/>
    </source>
</evidence>
<organism evidence="10 11">
    <name type="scientific">bacterium (Candidatus Blackallbacteria) CG17_big_fil_post_rev_8_21_14_2_50_48_46</name>
    <dbReference type="NCBI Taxonomy" id="2014261"/>
    <lineage>
        <taxon>Bacteria</taxon>
        <taxon>Candidatus Blackallbacteria</taxon>
    </lineage>
</organism>
<reference evidence="10 11" key="1">
    <citation type="submission" date="2017-09" db="EMBL/GenBank/DDBJ databases">
        <title>Depth-based differentiation of microbial function through sediment-hosted aquifers and enrichment of novel symbionts in the deep terrestrial subsurface.</title>
        <authorList>
            <person name="Probst A.J."/>
            <person name="Ladd B."/>
            <person name="Jarett J.K."/>
            <person name="Geller-Mcgrath D.E."/>
            <person name="Sieber C.M."/>
            <person name="Emerson J.B."/>
            <person name="Anantharaman K."/>
            <person name="Thomas B.C."/>
            <person name="Malmstrom R."/>
            <person name="Stieglmeier M."/>
            <person name="Klingl A."/>
            <person name="Woyke T."/>
            <person name="Ryan C.M."/>
            <person name="Banfield J.F."/>
        </authorList>
    </citation>
    <scope>NUCLEOTIDE SEQUENCE [LARGE SCALE GENOMIC DNA]</scope>
    <source>
        <strain evidence="10">CG17_big_fil_post_rev_8_21_14_2_50_48_46</strain>
    </source>
</reference>
<evidence type="ECO:0000256" key="4">
    <source>
        <dbReference type="ARBA" id="ARBA00022777"/>
    </source>
</evidence>
<sequence>MAKQTALSDPRTQVCLGEPGPCQSCRRTAPILLSPRALSASVLPLQTGTMHVFKPKKSNSEIMTQLLTPIIALDGHAGAGKSTVAGEVAQRLGFWHVNTGLFYRALTWKVLQTGLAPENQPQIEALSRQVQIQVKEDASGQQHVWLDGKEISHEIRTPEINRNISLISAYAGVREAITHQLRHIEHPQGIIMDGRDIGTVVFPHATLKVFLTASVEERARRQYQDAQAQGQEISLEELKQAIARRDRMDSERSVAPLRQAEDAVRVDSTGLSPEMVIRQILDLWAQHAISVKAP</sequence>
<dbReference type="GO" id="GO:0036430">
    <property type="term" value="F:CMP kinase activity"/>
    <property type="evidence" value="ECO:0007669"/>
    <property type="project" value="RHEA"/>
</dbReference>
<dbReference type="GO" id="GO:0006220">
    <property type="term" value="P:pyrimidine nucleotide metabolic process"/>
    <property type="evidence" value="ECO:0007669"/>
    <property type="project" value="UniProtKB-UniRule"/>
</dbReference>
<dbReference type="GO" id="GO:0005829">
    <property type="term" value="C:cytosol"/>
    <property type="evidence" value="ECO:0007669"/>
    <property type="project" value="TreeGrafter"/>
</dbReference>
<dbReference type="NCBIfam" id="TIGR00017">
    <property type="entry name" value="cmk"/>
    <property type="match status" value="1"/>
</dbReference>
<keyword evidence="5 8" id="KW-0067">ATP-binding</keyword>
<evidence type="ECO:0000256" key="7">
    <source>
        <dbReference type="ARBA" id="ARBA00048478"/>
    </source>
</evidence>
<dbReference type="EC" id="2.7.4.25" evidence="8"/>
<evidence type="ECO:0000256" key="1">
    <source>
        <dbReference type="ARBA" id="ARBA00009427"/>
    </source>
</evidence>
<evidence type="ECO:0000256" key="2">
    <source>
        <dbReference type="ARBA" id="ARBA00022679"/>
    </source>
</evidence>
<comment type="subcellular location">
    <subcellularLocation>
        <location evidence="8">Cytoplasm</location>
    </subcellularLocation>
</comment>
<evidence type="ECO:0000256" key="6">
    <source>
        <dbReference type="ARBA" id="ARBA00047615"/>
    </source>
</evidence>
<dbReference type="GO" id="GO:0015949">
    <property type="term" value="P:nucleobase-containing small molecule interconversion"/>
    <property type="evidence" value="ECO:0007669"/>
    <property type="project" value="TreeGrafter"/>
</dbReference>
<comment type="catalytic activity">
    <reaction evidence="7 8">
        <text>CMP + ATP = CDP + ADP</text>
        <dbReference type="Rhea" id="RHEA:11600"/>
        <dbReference type="ChEBI" id="CHEBI:30616"/>
        <dbReference type="ChEBI" id="CHEBI:58069"/>
        <dbReference type="ChEBI" id="CHEBI:60377"/>
        <dbReference type="ChEBI" id="CHEBI:456216"/>
        <dbReference type="EC" id="2.7.4.25"/>
    </reaction>
</comment>
<evidence type="ECO:0000313" key="11">
    <source>
        <dbReference type="Proteomes" id="UP000231019"/>
    </source>
</evidence>
<keyword evidence="4 8" id="KW-0418">Kinase</keyword>
<comment type="caution">
    <text evidence="10">The sequence shown here is derived from an EMBL/GenBank/DDBJ whole genome shotgun (WGS) entry which is preliminary data.</text>
</comment>
<dbReference type="SUPFAM" id="SSF52540">
    <property type="entry name" value="P-loop containing nucleoside triphosphate hydrolases"/>
    <property type="match status" value="1"/>
</dbReference>
<dbReference type="InterPro" id="IPR003136">
    <property type="entry name" value="Cytidylate_kin"/>
</dbReference>
<dbReference type="AlphaFoldDB" id="A0A2M7FXL7"/>
<dbReference type="Pfam" id="PF02224">
    <property type="entry name" value="Cytidylate_kin"/>
    <property type="match status" value="1"/>
</dbReference>